<reference evidence="1 2" key="1">
    <citation type="submission" date="2022-05" db="EMBL/GenBank/DDBJ databases">
        <title>Genome Sequencing of Bee-Associated Microbes.</title>
        <authorList>
            <person name="Dunlap C."/>
        </authorList>
    </citation>
    <scope>NUCLEOTIDE SEQUENCE [LARGE SCALE GENOMIC DNA]</scope>
    <source>
        <strain evidence="1 2">NRRL NRS-750</strain>
    </source>
</reference>
<dbReference type="Proteomes" id="UP001527090">
    <property type="component" value="Unassembled WGS sequence"/>
</dbReference>
<dbReference type="RefSeq" id="WP_268633047.1">
    <property type="nucleotide sequence ID" value="NZ_JAMDLY010000024.1"/>
</dbReference>
<comment type="caution">
    <text evidence="1">The sequence shown here is derived from an EMBL/GenBank/DDBJ whole genome shotgun (WGS) entry which is preliminary data.</text>
</comment>
<evidence type="ECO:0000313" key="2">
    <source>
        <dbReference type="Proteomes" id="UP001527090"/>
    </source>
</evidence>
<accession>A0ABT4EGT6</accession>
<gene>
    <name evidence="1" type="ORF">M5X04_27010</name>
</gene>
<evidence type="ECO:0000313" key="1">
    <source>
        <dbReference type="EMBL" id="MCY9532964.1"/>
    </source>
</evidence>
<protein>
    <submittedName>
        <fullName evidence="1">Uncharacterized protein</fullName>
    </submittedName>
</protein>
<sequence length="54" mass="6173">MNAKVTRVGDVWDIDIKGTPKEIAELIQLVNEEKKPVAKSFSYPQAVWQTWTNV</sequence>
<keyword evidence="2" id="KW-1185">Reference proteome</keyword>
<organism evidence="1 2">
    <name type="scientific">Paenibacillus alvei</name>
    <name type="common">Bacillus alvei</name>
    <dbReference type="NCBI Taxonomy" id="44250"/>
    <lineage>
        <taxon>Bacteria</taxon>
        <taxon>Bacillati</taxon>
        <taxon>Bacillota</taxon>
        <taxon>Bacilli</taxon>
        <taxon>Bacillales</taxon>
        <taxon>Paenibacillaceae</taxon>
        <taxon>Paenibacillus</taxon>
    </lineage>
</organism>
<name>A0ABT4EGT6_PAEAL</name>
<dbReference type="EMBL" id="JAMDLY010000024">
    <property type="protein sequence ID" value="MCY9532964.1"/>
    <property type="molecule type" value="Genomic_DNA"/>
</dbReference>
<proteinExistence type="predicted"/>